<organism evidence="1 2">
    <name type="scientific">Paraburkholderia madseniana</name>
    <dbReference type="NCBI Taxonomy" id="2599607"/>
    <lineage>
        <taxon>Bacteria</taxon>
        <taxon>Pseudomonadati</taxon>
        <taxon>Pseudomonadota</taxon>
        <taxon>Betaproteobacteria</taxon>
        <taxon>Burkholderiales</taxon>
        <taxon>Burkholderiaceae</taxon>
        <taxon>Paraburkholderia</taxon>
    </lineage>
</organism>
<proteinExistence type="predicted"/>
<name>A0A6N6W8F4_9BURK</name>
<dbReference type="Proteomes" id="UP000463700">
    <property type="component" value="Unassembled WGS sequence"/>
</dbReference>
<sequence length="103" mass="11943">MRVERAVNTPWEIVGDESFVPRQPARGPPVRGVEMLYDVLVFQRCRLFRWRVLRDFSRYSAAPTRITQAKSPAAAVAQDQAASARHVAIWRIFIVLFFPDFYC</sequence>
<gene>
    <name evidence="1" type="ORF">FSO04_31985</name>
</gene>
<evidence type="ECO:0000313" key="1">
    <source>
        <dbReference type="EMBL" id="KAE8755840.1"/>
    </source>
</evidence>
<dbReference type="EMBL" id="VOSW01000077">
    <property type="protein sequence ID" value="KAE8755840.1"/>
    <property type="molecule type" value="Genomic_DNA"/>
</dbReference>
<evidence type="ECO:0000313" key="2">
    <source>
        <dbReference type="Proteomes" id="UP000463700"/>
    </source>
</evidence>
<reference evidence="1 2" key="1">
    <citation type="journal article" date="2020" name="Int. J. Syst. Evol. Microbiol.">
        <title>Paraburkholderia madseniana sp. nov., a phenolic acid-degrading bacterium isolated from acidic forest soil.</title>
        <authorList>
            <person name="Wilhelm R.C."/>
            <person name="Murphy S.J.L."/>
            <person name="Feriancek N.M."/>
            <person name="Karasz D.C."/>
            <person name="DeRito C.M."/>
            <person name="Newman J.D."/>
            <person name="Buckley D.H."/>
        </authorList>
    </citation>
    <scope>NUCLEOTIDE SEQUENCE [LARGE SCALE GENOMIC DNA]</scope>
    <source>
        <strain evidence="1 2">RP11</strain>
    </source>
</reference>
<dbReference type="RefSeq" id="WP_154565595.1">
    <property type="nucleotide sequence ID" value="NZ_VOSW01000077.1"/>
</dbReference>
<dbReference type="AlphaFoldDB" id="A0A6N6W8F4"/>
<accession>A0A6N6W8F4</accession>
<protein>
    <submittedName>
        <fullName evidence="1">Uncharacterized protein</fullName>
    </submittedName>
</protein>
<comment type="caution">
    <text evidence="1">The sequence shown here is derived from an EMBL/GenBank/DDBJ whole genome shotgun (WGS) entry which is preliminary data.</text>
</comment>